<name>A0A0F9D3L0_9ZZZZ</name>
<sequence length="48" mass="5547">MTIKDALNWCFKNDVKLHFKGTSYQNPGINVGWKGELTNLCRREDHPA</sequence>
<dbReference type="EMBL" id="LAZR01033374">
    <property type="protein sequence ID" value="KKL48266.1"/>
    <property type="molecule type" value="Genomic_DNA"/>
</dbReference>
<dbReference type="AlphaFoldDB" id="A0A0F9D3L0"/>
<comment type="caution">
    <text evidence="1">The sequence shown here is derived from an EMBL/GenBank/DDBJ whole genome shotgun (WGS) entry which is preliminary data.</text>
</comment>
<proteinExistence type="predicted"/>
<organism evidence="1">
    <name type="scientific">marine sediment metagenome</name>
    <dbReference type="NCBI Taxonomy" id="412755"/>
    <lineage>
        <taxon>unclassified sequences</taxon>
        <taxon>metagenomes</taxon>
        <taxon>ecological metagenomes</taxon>
    </lineage>
</organism>
<feature type="non-terminal residue" evidence="1">
    <location>
        <position position="1"/>
    </location>
</feature>
<gene>
    <name evidence="1" type="ORF">LCGC14_2327190</name>
</gene>
<reference evidence="1" key="1">
    <citation type="journal article" date="2015" name="Nature">
        <title>Complex archaea that bridge the gap between prokaryotes and eukaryotes.</title>
        <authorList>
            <person name="Spang A."/>
            <person name="Saw J.H."/>
            <person name="Jorgensen S.L."/>
            <person name="Zaremba-Niedzwiedzka K."/>
            <person name="Martijn J."/>
            <person name="Lind A.E."/>
            <person name="van Eijk R."/>
            <person name="Schleper C."/>
            <person name="Guy L."/>
            <person name="Ettema T.J."/>
        </authorList>
    </citation>
    <scope>NUCLEOTIDE SEQUENCE</scope>
</reference>
<evidence type="ECO:0000313" key="1">
    <source>
        <dbReference type="EMBL" id="KKL48266.1"/>
    </source>
</evidence>
<protein>
    <submittedName>
        <fullName evidence="1">Uncharacterized protein</fullName>
    </submittedName>
</protein>
<accession>A0A0F9D3L0</accession>